<keyword evidence="10 11" id="KW-0119">Carbohydrate metabolism</keyword>
<dbReference type="GO" id="GO:0016051">
    <property type="term" value="P:carbohydrate biosynthetic process"/>
    <property type="evidence" value="ECO:0007669"/>
    <property type="project" value="InterPro"/>
</dbReference>
<accession>A0A060YA60</accession>
<evidence type="ECO:0000313" key="14">
    <source>
        <dbReference type="Proteomes" id="UP000193380"/>
    </source>
</evidence>
<dbReference type="PaxDb" id="8022-A0A060YA60"/>
<protein>
    <recommendedName>
        <fullName evidence="11">Carbohydrate sulfotransferase</fullName>
        <ecNumber evidence="11">2.8.2.-</ecNumber>
    </recommendedName>
</protein>
<comment type="similarity">
    <text evidence="2 11">Belongs to the sulfotransferase 2 family.</text>
</comment>
<evidence type="ECO:0000256" key="12">
    <source>
        <dbReference type="SAM" id="MobiDB-lite"/>
    </source>
</evidence>
<dbReference type="Pfam" id="PF03567">
    <property type="entry name" value="Sulfotransfer_2"/>
    <property type="match status" value="1"/>
</dbReference>
<keyword evidence="7 11" id="KW-0333">Golgi apparatus</keyword>
<feature type="compositionally biased region" description="Polar residues" evidence="12">
    <location>
        <begin position="70"/>
        <end position="86"/>
    </location>
</feature>
<keyword evidence="4" id="KW-0812">Transmembrane</keyword>
<name>A0A060YA60_ONCMY</name>
<evidence type="ECO:0000256" key="8">
    <source>
        <dbReference type="ARBA" id="ARBA00023136"/>
    </source>
</evidence>
<organism evidence="13 14">
    <name type="scientific">Oncorhynchus mykiss</name>
    <name type="common">Rainbow trout</name>
    <name type="synonym">Salmo gairdneri</name>
    <dbReference type="NCBI Taxonomy" id="8022"/>
    <lineage>
        <taxon>Eukaryota</taxon>
        <taxon>Metazoa</taxon>
        <taxon>Chordata</taxon>
        <taxon>Craniata</taxon>
        <taxon>Vertebrata</taxon>
        <taxon>Euteleostomi</taxon>
        <taxon>Actinopterygii</taxon>
        <taxon>Neopterygii</taxon>
        <taxon>Teleostei</taxon>
        <taxon>Protacanthopterygii</taxon>
        <taxon>Salmoniformes</taxon>
        <taxon>Salmonidae</taxon>
        <taxon>Salmoninae</taxon>
        <taxon>Oncorhynchus</taxon>
    </lineage>
</organism>
<evidence type="ECO:0000256" key="2">
    <source>
        <dbReference type="ARBA" id="ARBA00006339"/>
    </source>
</evidence>
<evidence type="ECO:0000256" key="6">
    <source>
        <dbReference type="ARBA" id="ARBA00022989"/>
    </source>
</evidence>
<keyword evidence="3 11" id="KW-0808">Transferase</keyword>
<proteinExistence type="inferred from homology"/>
<dbReference type="EMBL" id="FR908804">
    <property type="protein sequence ID" value="CDQ88626.1"/>
    <property type="molecule type" value="Genomic_DNA"/>
</dbReference>
<reference evidence="13" key="1">
    <citation type="journal article" date="2014" name="Nat. Commun.">
        <title>The rainbow trout genome provides novel insights into evolution after whole-genome duplication in vertebrates.</title>
        <authorList>
            <person name="Berthelot C."/>
            <person name="Brunet F."/>
            <person name="Chalopin D."/>
            <person name="Juanchich A."/>
            <person name="Bernard M."/>
            <person name="Noel B."/>
            <person name="Bento P."/>
            <person name="Da Silva C."/>
            <person name="Labadie K."/>
            <person name="Alberti A."/>
            <person name="Aury J.M."/>
            <person name="Louis A."/>
            <person name="Dehais P."/>
            <person name="Bardou P."/>
            <person name="Montfort J."/>
            <person name="Klopp C."/>
            <person name="Cabau C."/>
            <person name="Gaspin C."/>
            <person name="Thorgaard G.H."/>
            <person name="Boussaha M."/>
            <person name="Quillet E."/>
            <person name="Guyomard R."/>
            <person name="Galiana D."/>
            <person name="Bobe J."/>
            <person name="Volff J.N."/>
            <person name="Genet C."/>
            <person name="Wincker P."/>
            <person name="Jaillon O."/>
            <person name="Roest Crollius H."/>
            <person name="Guiguen Y."/>
        </authorList>
    </citation>
    <scope>NUCLEOTIDE SEQUENCE [LARGE SCALE GENOMIC DNA]</scope>
</reference>
<evidence type="ECO:0000256" key="10">
    <source>
        <dbReference type="ARBA" id="ARBA00023277"/>
    </source>
</evidence>
<dbReference type="PANTHER" id="PTHR12137:SF2">
    <property type="entry name" value="CARBOHYDRATE SULFOTRANSFERASE 10"/>
    <property type="match status" value="1"/>
</dbReference>
<evidence type="ECO:0000256" key="3">
    <source>
        <dbReference type="ARBA" id="ARBA00022679"/>
    </source>
</evidence>
<dbReference type="GO" id="GO:0030166">
    <property type="term" value="P:proteoglycan biosynthetic process"/>
    <property type="evidence" value="ECO:0007669"/>
    <property type="project" value="TreeGrafter"/>
</dbReference>
<dbReference type="Proteomes" id="UP000193380">
    <property type="component" value="Unassembled WGS sequence"/>
</dbReference>
<keyword evidence="6" id="KW-1133">Transmembrane helix</keyword>
<comment type="subcellular location">
    <subcellularLocation>
        <location evidence="1 11">Golgi apparatus membrane</location>
        <topology evidence="1 11">Single-pass type II membrane protein</topology>
    </subcellularLocation>
</comment>
<dbReference type="PANTHER" id="PTHR12137">
    <property type="entry name" value="CARBOHYDRATE SULFOTRANSFERASE"/>
    <property type="match status" value="1"/>
</dbReference>
<sequence length="154" mass="17544">MQITMRHHWLLVGACGWVLLILVFANKFINFNARTTDDYGEKTEMQSWTQPGVKTIKSLPAQKSDRRAPKSSNLSSVGPSMANPTDWNTVETRRRELLSAVCKNDSLKNLTHTSINKFVLDRIFVCDKHKILFCQTPKVGNTQWKKVLIVLNGE</sequence>
<evidence type="ECO:0000313" key="13">
    <source>
        <dbReference type="EMBL" id="CDQ88626.1"/>
    </source>
</evidence>
<feature type="region of interest" description="Disordered" evidence="12">
    <location>
        <begin position="56"/>
        <end position="86"/>
    </location>
</feature>
<evidence type="ECO:0000256" key="4">
    <source>
        <dbReference type="ARBA" id="ARBA00022692"/>
    </source>
</evidence>
<evidence type="ECO:0000256" key="5">
    <source>
        <dbReference type="ARBA" id="ARBA00022968"/>
    </source>
</evidence>
<keyword evidence="9 11" id="KW-0325">Glycoprotein</keyword>
<evidence type="ECO:0000256" key="7">
    <source>
        <dbReference type="ARBA" id="ARBA00023034"/>
    </source>
</evidence>
<dbReference type="InterPro" id="IPR005331">
    <property type="entry name" value="Sulfotransferase"/>
</dbReference>
<dbReference type="STRING" id="8022.A0A060YA60"/>
<reference evidence="13" key="2">
    <citation type="submission" date="2014-03" db="EMBL/GenBank/DDBJ databases">
        <authorList>
            <person name="Genoscope - CEA"/>
        </authorList>
    </citation>
    <scope>NUCLEOTIDE SEQUENCE</scope>
</reference>
<dbReference type="GO" id="GO:0008146">
    <property type="term" value="F:sulfotransferase activity"/>
    <property type="evidence" value="ECO:0007669"/>
    <property type="project" value="InterPro"/>
</dbReference>
<gene>
    <name evidence="13" type="ORF">GSONMT00022022001</name>
</gene>
<evidence type="ECO:0000256" key="1">
    <source>
        <dbReference type="ARBA" id="ARBA00004323"/>
    </source>
</evidence>
<dbReference type="InterPro" id="IPR018011">
    <property type="entry name" value="Carb_sulfotrans_8-10"/>
</dbReference>
<dbReference type="GO" id="GO:0000139">
    <property type="term" value="C:Golgi membrane"/>
    <property type="evidence" value="ECO:0007669"/>
    <property type="project" value="UniProtKB-SubCell"/>
</dbReference>
<evidence type="ECO:0000256" key="9">
    <source>
        <dbReference type="ARBA" id="ARBA00023180"/>
    </source>
</evidence>
<keyword evidence="8" id="KW-0472">Membrane</keyword>
<dbReference type="AlphaFoldDB" id="A0A060YA60"/>
<keyword evidence="5 11" id="KW-0735">Signal-anchor</keyword>
<evidence type="ECO:0000256" key="11">
    <source>
        <dbReference type="RuleBase" id="RU364020"/>
    </source>
</evidence>
<dbReference type="EC" id="2.8.2.-" evidence="11"/>